<evidence type="ECO:0000256" key="1">
    <source>
        <dbReference type="ARBA" id="ARBA00001946"/>
    </source>
</evidence>
<dbReference type="InterPro" id="IPR021127">
    <property type="entry name" value="CRISPR_associated_Cas2"/>
</dbReference>
<dbReference type="GO" id="GO:0046872">
    <property type="term" value="F:metal ion binding"/>
    <property type="evidence" value="ECO:0007669"/>
    <property type="project" value="UniProtKB-UniRule"/>
</dbReference>
<dbReference type="Pfam" id="PF09827">
    <property type="entry name" value="CRISPR_Cas2"/>
    <property type="match status" value="1"/>
</dbReference>
<evidence type="ECO:0000256" key="4">
    <source>
        <dbReference type="ARBA" id="ARBA00022723"/>
    </source>
</evidence>
<dbReference type="SUPFAM" id="SSF143430">
    <property type="entry name" value="TTP0101/SSO1404-like"/>
    <property type="match status" value="1"/>
</dbReference>
<dbReference type="EMBL" id="SLXT01000026">
    <property type="protein sequence ID" value="TCP61746.1"/>
    <property type="molecule type" value="Genomic_DNA"/>
</dbReference>
<keyword evidence="4 9" id="KW-0479">Metal-binding</keyword>
<comment type="similarity">
    <text evidence="2 9">Belongs to the CRISPR-associated endoribonuclease Cas2 protein family.</text>
</comment>
<accession>A0A4V2SWB1</accession>
<protein>
    <recommendedName>
        <fullName evidence="9">CRISPR-associated endoribonuclease Cas2</fullName>
        <ecNumber evidence="9">3.1.-.-</ecNumber>
    </recommendedName>
</protein>
<feature type="binding site" evidence="9">
    <location>
        <position position="8"/>
    </location>
    <ligand>
        <name>Mg(2+)</name>
        <dbReference type="ChEBI" id="CHEBI:18420"/>
        <note>catalytic</note>
    </ligand>
</feature>
<keyword evidence="6 9" id="KW-0378">Hydrolase</keyword>
<dbReference type="GO" id="GO:0016787">
    <property type="term" value="F:hydrolase activity"/>
    <property type="evidence" value="ECO:0007669"/>
    <property type="project" value="UniProtKB-KW"/>
</dbReference>
<dbReference type="Gene3D" id="3.30.70.240">
    <property type="match status" value="1"/>
</dbReference>
<name>A0A4V2SWB1_9FIRM</name>
<dbReference type="EC" id="3.1.-.-" evidence="9"/>
<comment type="caution">
    <text evidence="10">The sequence shown here is derived from an EMBL/GenBank/DDBJ whole genome shotgun (WGS) entry which is preliminary data.</text>
</comment>
<dbReference type="GO" id="GO:0043571">
    <property type="term" value="P:maintenance of CRISPR repeat elements"/>
    <property type="evidence" value="ECO:0007669"/>
    <property type="project" value="UniProtKB-UniRule"/>
</dbReference>
<dbReference type="GO" id="GO:0004521">
    <property type="term" value="F:RNA endonuclease activity"/>
    <property type="evidence" value="ECO:0007669"/>
    <property type="project" value="InterPro"/>
</dbReference>
<reference evidence="10 11" key="1">
    <citation type="submission" date="2019-03" db="EMBL/GenBank/DDBJ databases">
        <title>Genomic Encyclopedia of Type Strains, Phase IV (KMG-IV): sequencing the most valuable type-strain genomes for metagenomic binning, comparative biology and taxonomic classification.</title>
        <authorList>
            <person name="Goeker M."/>
        </authorList>
    </citation>
    <scope>NUCLEOTIDE SEQUENCE [LARGE SCALE GENOMIC DNA]</scope>
    <source>
        <strain evidence="10 11">DSM 11170</strain>
    </source>
</reference>
<evidence type="ECO:0000256" key="9">
    <source>
        <dbReference type="HAMAP-Rule" id="MF_01471"/>
    </source>
</evidence>
<evidence type="ECO:0000256" key="8">
    <source>
        <dbReference type="ARBA" id="ARBA00023118"/>
    </source>
</evidence>
<proteinExistence type="inferred from homology"/>
<organism evidence="10 11">
    <name type="scientific">Heliophilum fasciatum</name>
    <dbReference type="NCBI Taxonomy" id="35700"/>
    <lineage>
        <taxon>Bacteria</taxon>
        <taxon>Bacillati</taxon>
        <taxon>Bacillota</taxon>
        <taxon>Clostridia</taxon>
        <taxon>Eubacteriales</taxon>
        <taxon>Heliobacteriaceae</taxon>
        <taxon>Heliophilum</taxon>
    </lineage>
</organism>
<dbReference type="Proteomes" id="UP000294813">
    <property type="component" value="Unassembled WGS sequence"/>
</dbReference>
<dbReference type="PANTHER" id="PTHR34405:SF3">
    <property type="entry name" value="CRISPR-ASSOCIATED ENDORIBONUCLEASE CAS2 3"/>
    <property type="match status" value="1"/>
</dbReference>
<dbReference type="AlphaFoldDB" id="A0A4V2SWB1"/>
<evidence type="ECO:0000313" key="11">
    <source>
        <dbReference type="Proteomes" id="UP000294813"/>
    </source>
</evidence>
<keyword evidence="7 9" id="KW-0460">Magnesium</keyword>
<dbReference type="InterPro" id="IPR019199">
    <property type="entry name" value="Virulence_VapD/CRISPR_Cas2"/>
</dbReference>
<gene>
    <name evidence="9" type="primary">cas2</name>
    <name evidence="10" type="ORF">EDD73_12617</name>
</gene>
<dbReference type="HAMAP" id="MF_01471">
    <property type="entry name" value="Cas2"/>
    <property type="match status" value="1"/>
</dbReference>
<dbReference type="OrthoDB" id="9798176at2"/>
<dbReference type="GO" id="GO:0051607">
    <property type="term" value="P:defense response to virus"/>
    <property type="evidence" value="ECO:0007669"/>
    <property type="project" value="UniProtKB-UniRule"/>
</dbReference>
<evidence type="ECO:0000256" key="5">
    <source>
        <dbReference type="ARBA" id="ARBA00022759"/>
    </source>
</evidence>
<dbReference type="NCBIfam" id="TIGR01573">
    <property type="entry name" value="cas2"/>
    <property type="match status" value="1"/>
</dbReference>
<evidence type="ECO:0000256" key="7">
    <source>
        <dbReference type="ARBA" id="ARBA00022842"/>
    </source>
</evidence>
<sequence length="95" mass="10987">MKTLVIYDIEVDKVRTKVLNACKDYGLQHIQYSAFFGELNTNRREELRQRLRRILGTTVGKIYLFPICDKDLRLASQVINRPELLMDGAGNEENG</sequence>
<dbReference type="CDD" id="cd09725">
    <property type="entry name" value="Cas2_I_II_III"/>
    <property type="match status" value="1"/>
</dbReference>
<keyword evidence="3 9" id="KW-0540">Nuclease</keyword>
<comment type="subunit">
    <text evidence="9">Homodimer, forms a heterotetramer with a Cas1 homodimer.</text>
</comment>
<keyword evidence="11" id="KW-1185">Reference proteome</keyword>
<keyword evidence="8 9" id="KW-0051">Antiviral defense</keyword>
<dbReference type="RefSeq" id="WP_131920266.1">
    <property type="nucleotide sequence ID" value="NZ_JAOQNU010000027.1"/>
</dbReference>
<evidence type="ECO:0000256" key="2">
    <source>
        <dbReference type="ARBA" id="ARBA00009959"/>
    </source>
</evidence>
<evidence type="ECO:0000313" key="10">
    <source>
        <dbReference type="EMBL" id="TCP61746.1"/>
    </source>
</evidence>
<keyword evidence="5 9" id="KW-0255">Endonuclease</keyword>
<evidence type="ECO:0000256" key="3">
    <source>
        <dbReference type="ARBA" id="ARBA00022722"/>
    </source>
</evidence>
<evidence type="ECO:0000256" key="6">
    <source>
        <dbReference type="ARBA" id="ARBA00022801"/>
    </source>
</evidence>
<comment type="function">
    <text evidence="9">CRISPR (clustered regularly interspaced short palindromic repeat), is an adaptive immune system that provides protection against mobile genetic elements (viruses, transposable elements and conjugative plasmids). CRISPR clusters contain sequences complementary to antecedent mobile elements and target invading nucleic acids. CRISPR clusters are transcribed and processed into CRISPR RNA (crRNA). Functions as a ssRNA-specific endoribonuclease. Involved in the integration of spacer DNA into the CRISPR cassette.</text>
</comment>
<comment type="cofactor">
    <cofactor evidence="1 9">
        <name>Mg(2+)</name>
        <dbReference type="ChEBI" id="CHEBI:18420"/>
    </cofactor>
</comment>
<dbReference type="PANTHER" id="PTHR34405">
    <property type="entry name" value="CRISPR-ASSOCIATED ENDORIBONUCLEASE CAS2"/>
    <property type="match status" value="1"/>
</dbReference>